<keyword evidence="2" id="KW-0238">DNA-binding</keyword>
<dbReference type="InterPro" id="IPR005471">
    <property type="entry name" value="Tscrpt_reg_IclR_N"/>
</dbReference>
<protein>
    <submittedName>
        <fullName evidence="6">IclR family transcriptional regulator</fullName>
    </submittedName>
</protein>
<dbReference type="InterPro" id="IPR050707">
    <property type="entry name" value="HTH_MetabolicPath_Reg"/>
</dbReference>
<evidence type="ECO:0000256" key="3">
    <source>
        <dbReference type="ARBA" id="ARBA00023163"/>
    </source>
</evidence>
<keyword evidence="3" id="KW-0804">Transcription</keyword>
<evidence type="ECO:0000259" key="5">
    <source>
        <dbReference type="PROSITE" id="PS51078"/>
    </source>
</evidence>
<dbReference type="Gene3D" id="3.30.450.40">
    <property type="match status" value="1"/>
</dbReference>
<comment type="caution">
    <text evidence="6">The sequence shown here is derived from an EMBL/GenBank/DDBJ whole genome shotgun (WGS) entry which is preliminary data.</text>
</comment>
<dbReference type="GO" id="GO:0003677">
    <property type="term" value="F:DNA binding"/>
    <property type="evidence" value="ECO:0007669"/>
    <property type="project" value="UniProtKB-KW"/>
</dbReference>
<dbReference type="Proteomes" id="UP001084197">
    <property type="component" value="Unassembled WGS sequence"/>
</dbReference>
<evidence type="ECO:0000259" key="4">
    <source>
        <dbReference type="PROSITE" id="PS51077"/>
    </source>
</evidence>
<dbReference type="AlphaFoldDB" id="A0A9J6REZ5"/>
<dbReference type="InterPro" id="IPR014757">
    <property type="entry name" value="Tscrpt_reg_IclR_C"/>
</dbReference>
<dbReference type="Pfam" id="PF01614">
    <property type="entry name" value="IclR_C"/>
    <property type="match status" value="1"/>
</dbReference>
<evidence type="ECO:0000313" key="6">
    <source>
        <dbReference type="EMBL" id="MCZ0704330.1"/>
    </source>
</evidence>
<evidence type="ECO:0000256" key="1">
    <source>
        <dbReference type="ARBA" id="ARBA00023015"/>
    </source>
</evidence>
<dbReference type="Pfam" id="PF09339">
    <property type="entry name" value="HTH_IclR"/>
    <property type="match status" value="1"/>
</dbReference>
<dbReference type="PANTHER" id="PTHR30136">
    <property type="entry name" value="HELIX-TURN-HELIX TRANSCRIPTIONAL REGULATOR, ICLR FAMILY"/>
    <property type="match status" value="1"/>
</dbReference>
<dbReference type="RefSeq" id="WP_268781099.1">
    <property type="nucleotide sequence ID" value="NZ_JAPRAT010000033.1"/>
</dbReference>
<dbReference type="PANTHER" id="PTHR30136:SF35">
    <property type="entry name" value="HTH-TYPE TRANSCRIPTIONAL REGULATOR RV1719"/>
    <property type="match status" value="1"/>
</dbReference>
<organism evidence="6 7">
    <name type="scientific">Natronobacillus azotifigens</name>
    <dbReference type="NCBI Taxonomy" id="472978"/>
    <lineage>
        <taxon>Bacteria</taxon>
        <taxon>Bacillati</taxon>
        <taxon>Bacillota</taxon>
        <taxon>Bacilli</taxon>
        <taxon>Bacillales</taxon>
        <taxon>Bacillaceae</taxon>
        <taxon>Natronobacillus</taxon>
    </lineage>
</organism>
<dbReference type="PROSITE" id="PS51077">
    <property type="entry name" value="HTH_ICLR"/>
    <property type="match status" value="1"/>
</dbReference>
<feature type="domain" description="IclR-ED" evidence="5">
    <location>
        <begin position="72"/>
        <end position="254"/>
    </location>
</feature>
<name>A0A9J6REZ5_9BACI</name>
<dbReference type="SUPFAM" id="SSF46785">
    <property type="entry name" value="Winged helix' DNA-binding domain"/>
    <property type="match status" value="1"/>
</dbReference>
<dbReference type="SUPFAM" id="SSF55781">
    <property type="entry name" value="GAF domain-like"/>
    <property type="match status" value="1"/>
</dbReference>
<dbReference type="InterPro" id="IPR036390">
    <property type="entry name" value="WH_DNA-bd_sf"/>
</dbReference>
<evidence type="ECO:0000313" key="7">
    <source>
        <dbReference type="Proteomes" id="UP001084197"/>
    </source>
</evidence>
<dbReference type="GO" id="GO:0045892">
    <property type="term" value="P:negative regulation of DNA-templated transcription"/>
    <property type="evidence" value="ECO:0007669"/>
    <property type="project" value="TreeGrafter"/>
</dbReference>
<feature type="domain" description="HTH iclR-type" evidence="4">
    <location>
        <begin position="9"/>
        <end position="71"/>
    </location>
</feature>
<keyword evidence="7" id="KW-1185">Reference proteome</keyword>
<dbReference type="GO" id="GO:0003700">
    <property type="term" value="F:DNA-binding transcription factor activity"/>
    <property type="evidence" value="ECO:0007669"/>
    <property type="project" value="TreeGrafter"/>
</dbReference>
<dbReference type="InterPro" id="IPR029016">
    <property type="entry name" value="GAF-like_dom_sf"/>
</dbReference>
<sequence>MVNNSQPYGGVLIKADQILDYLSTQPQPQRLSEIAKHTGLTNPTALKILNTLLLIGYVQKDPDTKMFSLGTRLIKYANKSVEQLSIKKIAQPHLESLQHSTTETVHLGILESDHIKYIAKIESKKPVSLYSQIGKSIPLYCSAMGKAVLADLNDHEVENYLDKIQLIEKTKNTFTDKSMLIDELKKVREQGYAFDNGEHDLEVFCVGSSITIDGTNYGAISVSLPKYRLTDEVLDDLIKQTLLCKQNIISTIKNEKQA</sequence>
<dbReference type="SMART" id="SM00346">
    <property type="entry name" value="HTH_ICLR"/>
    <property type="match status" value="1"/>
</dbReference>
<keyword evidence="1" id="KW-0805">Transcription regulation</keyword>
<reference evidence="6" key="1">
    <citation type="submission" date="2022-11" db="EMBL/GenBank/DDBJ databases">
        <title>WGS of Natronobacillus azotifigens 24KS-1, an anaerobic diazotrophic haloalkaliphile from soda-rich habitats.</title>
        <authorList>
            <person name="Sorokin D.Y."/>
            <person name="Merkel A.Y."/>
        </authorList>
    </citation>
    <scope>NUCLEOTIDE SEQUENCE</scope>
    <source>
        <strain evidence="6">24KS-1</strain>
    </source>
</reference>
<evidence type="ECO:0000256" key="2">
    <source>
        <dbReference type="ARBA" id="ARBA00023125"/>
    </source>
</evidence>
<accession>A0A9J6REZ5</accession>
<proteinExistence type="predicted"/>
<dbReference type="InterPro" id="IPR036388">
    <property type="entry name" value="WH-like_DNA-bd_sf"/>
</dbReference>
<dbReference type="PROSITE" id="PS51078">
    <property type="entry name" value="ICLR_ED"/>
    <property type="match status" value="1"/>
</dbReference>
<dbReference type="Gene3D" id="1.10.10.10">
    <property type="entry name" value="Winged helix-like DNA-binding domain superfamily/Winged helix DNA-binding domain"/>
    <property type="match status" value="1"/>
</dbReference>
<dbReference type="EMBL" id="JAPRAT010000033">
    <property type="protein sequence ID" value="MCZ0704330.1"/>
    <property type="molecule type" value="Genomic_DNA"/>
</dbReference>
<gene>
    <name evidence="6" type="ORF">OWO01_14065</name>
</gene>